<name>L7VSR7_THES1</name>
<gene>
    <name evidence="1" type="ordered locus">Cst_c16070</name>
</gene>
<dbReference type="EMBL" id="CP004044">
    <property type="protein sequence ID" value="AGC68593.1"/>
    <property type="molecule type" value="Genomic_DNA"/>
</dbReference>
<keyword evidence="2" id="KW-1185">Reference proteome</keyword>
<accession>L7VSR7</accession>
<dbReference type="KEGG" id="css:Cst_c16070"/>
<dbReference type="STRING" id="1121335.Cst_c16070"/>
<protein>
    <submittedName>
        <fullName evidence="1">Uncharacterized protein</fullName>
    </submittedName>
</protein>
<dbReference type="Proteomes" id="UP000011220">
    <property type="component" value="Chromosome"/>
</dbReference>
<reference evidence="1 2" key="1">
    <citation type="journal article" date="2013" name="Genome Announc.">
        <title>Complete genome sequence of Clostridium stercorarium subsp. stercorarium strain DSM 8532, a thermophilic degrader of plant cell wall fibers.</title>
        <authorList>
            <person name="Poehlein A."/>
            <person name="Zverlov V.V."/>
            <person name="Daniel R."/>
            <person name="Schwarz W.H."/>
            <person name="Liebl W."/>
        </authorList>
    </citation>
    <scope>NUCLEOTIDE SEQUENCE [LARGE SCALE GENOMIC DNA]</scope>
    <source>
        <strain evidence="2">ATCC 35414 / DSM 8532 / NCIMB 11754</strain>
    </source>
</reference>
<sequence>MFPQFYFITIISVMQNKIICLFKVNENNYLSGHFMLYKTAAGYLN</sequence>
<dbReference type="AlphaFoldDB" id="L7VSR7"/>
<evidence type="ECO:0000313" key="2">
    <source>
        <dbReference type="Proteomes" id="UP000011220"/>
    </source>
</evidence>
<evidence type="ECO:0000313" key="1">
    <source>
        <dbReference type="EMBL" id="AGC68593.1"/>
    </source>
</evidence>
<organism evidence="1 2">
    <name type="scientific">Thermoclostridium stercorarium (strain ATCC 35414 / DSM 8532 / NCIMB 11754)</name>
    <name type="common">Clostridium stercorarium</name>
    <dbReference type="NCBI Taxonomy" id="1121335"/>
    <lineage>
        <taxon>Bacteria</taxon>
        <taxon>Bacillati</taxon>
        <taxon>Bacillota</taxon>
        <taxon>Clostridia</taxon>
        <taxon>Eubacteriales</taxon>
        <taxon>Oscillospiraceae</taxon>
        <taxon>Thermoclostridium</taxon>
    </lineage>
</organism>
<proteinExistence type="predicted"/>
<dbReference type="PATRIC" id="fig|1121335.3.peg.1590"/>